<name>A0A7S0W4P6_9CRYP</name>
<dbReference type="GO" id="GO:0071949">
    <property type="term" value="F:FAD binding"/>
    <property type="evidence" value="ECO:0007669"/>
    <property type="project" value="TreeGrafter"/>
</dbReference>
<dbReference type="FunFam" id="3.20.20.220:FF:000002">
    <property type="entry name" value="Methylenetetrahydrofolate reductase"/>
    <property type="match status" value="1"/>
</dbReference>
<feature type="domain" description="MTHFR SAM-binding regulatory" evidence="8">
    <location>
        <begin position="306"/>
        <end position="584"/>
    </location>
</feature>
<evidence type="ECO:0000256" key="1">
    <source>
        <dbReference type="ARBA" id="ARBA00001974"/>
    </source>
</evidence>
<protein>
    <recommendedName>
        <fullName evidence="8">MTHFR SAM-binding regulatory domain-containing protein</fullName>
    </recommendedName>
</protein>
<comment type="cofactor">
    <cofactor evidence="1">
        <name>FAD</name>
        <dbReference type="ChEBI" id="CHEBI:57692"/>
    </cofactor>
</comment>
<dbReference type="GO" id="GO:0035999">
    <property type="term" value="P:tetrahydrofolate interconversion"/>
    <property type="evidence" value="ECO:0007669"/>
    <property type="project" value="UniProtKB-UniPathway"/>
</dbReference>
<dbReference type="GO" id="GO:0009086">
    <property type="term" value="P:methionine biosynthetic process"/>
    <property type="evidence" value="ECO:0007669"/>
    <property type="project" value="TreeGrafter"/>
</dbReference>
<dbReference type="AlphaFoldDB" id="A0A7S0W4P6"/>
<dbReference type="SUPFAM" id="SSF51730">
    <property type="entry name" value="FAD-linked oxidoreductase"/>
    <property type="match status" value="1"/>
</dbReference>
<dbReference type="EMBL" id="HBFN01033440">
    <property type="protein sequence ID" value="CAD8805671.1"/>
    <property type="molecule type" value="Transcribed_RNA"/>
</dbReference>
<evidence type="ECO:0000256" key="7">
    <source>
        <dbReference type="ARBA" id="ARBA00023002"/>
    </source>
</evidence>
<evidence type="ECO:0000256" key="2">
    <source>
        <dbReference type="ARBA" id="ARBA00004777"/>
    </source>
</evidence>
<proteinExistence type="inferred from homology"/>
<reference evidence="9" key="1">
    <citation type="submission" date="2021-01" db="EMBL/GenBank/DDBJ databases">
        <authorList>
            <person name="Corre E."/>
            <person name="Pelletier E."/>
            <person name="Niang G."/>
            <person name="Scheremetjew M."/>
            <person name="Finn R."/>
            <person name="Kale V."/>
            <person name="Holt S."/>
            <person name="Cochrane G."/>
            <person name="Meng A."/>
            <person name="Brown T."/>
            <person name="Cohen L."/>
        </authorList>
    </citation>
    <scope>NUCLEOTIDE SEQUENCE</scope>
    <source>
        <strain evidence="9">CCMP443</strain>
    </source>
</reference>
<dbReference type="NCBIfam" id="TIGR00677">
    <property type="entry name" value="fadh2_euk"/>
    <property type="match status" value="1"/>
</dbReference>
<dbReference type="GO" id="GO:0005829">
    <property type="term" value="C:cytosol"/>
    <property type="evidence" value="ECO:0007669"/>
    <property type="project" value="TreeGrafter"/>
</dbReference>
<evidence type="ECO:0000256" key="6">
    <source>
        <dbReference type="ARBA" id="ARBA00022857"/>
    </source>
</evidence>
<dbReference type="InterPro" id="IPR029041">
    <property type="entry name" value="FAD-linked_oxidoreductase-like"/>
</dbReference>
<comment type="pathway">
    <text evidence="2">One-carbon metabolism; tetrahydrofolate interconversion.</text>
</comment>
<dbReference type="Pfam" id="PF02219">
    <property type="entry name" value="MTHFR"/>
    <property type="match status" value="1"/>
</dbReference>
<dbReference type="PANTHER" id="PTHR45754">
    <property type="entry name" value="METHYLENETETRAHYDROFOLATE REDUCTASE"/>
    <property type="match status" value="1"/>
</dbReference>
<dbReference type="Gene3D" id="3.20.20.220">
    <property type="match status" value="1"/>
</dbReference>
<dbReference type="InterPro" id="IPR004621">
    <property type="entry name" value="Fadh2_euk"/>
</dbReference>
<organism evidence="9">
    <name type="scientific">Hemiselmis tepida</name>
    <dbReference type="NCBI Taxonomy" id="464990"/>
    <lineage>
        <taxon>Eukaryota</taxon>
        <taxon>Cryptophyceae</taxon>
        <taxon>Cryptomonadales</taxon>
        <taxon>Hemiselmidaceae</taxon>
        <taxon>Hemiselmis</taxon>
    </lineage>
</organism>
<gene>
    <name evidence="9" type="ORF">HTEP1355_LOCUS19350</name>
</gene>
<keyword evidence="6" id="KW-0521">NADP</keyword>
<evidence type="ECO:0000313" key="9">
    <source>
        <dbReference type="EMBL" id="CAD8805671.1"/>
    </source>
</evidence>
<keyword evidence="5" id="KW-0274">FAD</keyword>
<evidence type="ECO:0000256" key="3">
    <source>
        <dbReference type="ARBA" id="ARBA00006743"/>
    </source>
</evidence>
<dbReference type="UniPathway" id="UPA00193"/>
<comment type="similarity">
    <text evidence="3">Belongs to the methylenetetrahydrofolate reductase family.</text>
</comment>
<keyword evidence="7" id="KW-0560">Oxidoreductase</keyword>
<dbReference type="CDD" id="cd00537">
    <property type="entry name" value="MTHFR"/>
    <property type="match status" value="1"/>
</dbReference>
<dbReference type="InterPro" id="IPR003171">
    <property type="entry name" value="Mehydrof_redctse-like"/>
</dbReference>
<sequence>MPKIVDKIVEGKPFYSFEYFPPKTAAGVSNLYERVERMGKLEPLFVDITWGAGGSTSDLTLELSSNFQQQFCLETQMHLTCTNISKESVAAALKTAKANGIQNILCLRGDPPKGEEKWTATEGGFNNAVDLVKFIRAEYGDFFGISVAGYPEGHIDWFKDDPEISKDNYWKDMQYLKDKCDAGADCIITQLFYDVDIYLQWVKDCRSVGIKVPIIPGIMPINTYGGFDRMVGFCKTKIPKSVREGLDAVKDNDEAVKEFGVQFVTDMCRRLIQEGAPGLHMYSLNLEKATVDILTNLGLLKDTSERRSLPWRARIPQEGAANKPLEGVRPIYWANRPRSYMARTLHWDEYPNGRWGDARSPAFGDLTNYHLGEIHIVDEADRKAEWGAELSSVASVHSVFGDYVEGKKKRLPWCCGVESETEAMRSNLAQLNKAGFLTINSQPRVNAAPSEDAVHGWGGPGGHVYQKAYIEFFCAPDVFQKLKSTLDGHKSIRYSAINAKGDYESSAKGPVTAVTWGVFPDREVQQPTVVSEDAFKVWKDEAFGLWNSHWKSLYPAGSASANVIQQIHDTYHLVTVVDNDYVSGNIFAPFAV</sequence>
<evidence type="ECO:0000256" key="5">
    <source>
        <dbReference type="ARBA" id="ARBA00022827"/>
    </source>
</evidence>
<evidence type="ECO:0000259" key="8">
    <source>
        <dbReference type="Pfam" id="PF21895"/>
    </source>
</evidence>
<dbReference type="InterPro" id="IPR053806">
    <property type="entry name" value="MTHFR_C"/>
</dbReference>
<dbReference type="GO" id="GO:0004489">
    <property type="term" value="F:methylenetetrahydrofolate reductase [NAD(P)H] activity"/>
    <property type="evidence" value="ECO:0007669"/>
    <property type="project" value="InterPro"/>
</dbReference>
<dbReference type="Pfam" id="PF21895">
    <property type="entry name" value="MTHFR_C"/>
    <property type="match status" value="1"/>
</dbReference>
<evidence type="ECO:0000256" key="4">
    <source>
        <dbReference type="ARBA" id="ARBA00022630"/>
    </source>
</evidence>
<accession>A0A7S0W4P6</accession>
<dbReference type="PANTHER" id="PTHR45754:SF3">
    <property type="entry name" value="METHYLENETETRAHYDROFOLATE REDUCTASE (NADPH)"/>
    <property type="match status" value="1"/>
</dbReference>
<keyword evidence="4" id="KW-0285">Flavoprotein</keyword>